<dbReference type="RefSeq" id="XP_067923735.1">
    <property type="nucleotide sequence ID" value="XM_068064289.1"/>
</dbReference>
<feature type="non-terminal residue" evidence="3">
    <location>
        <position position="1"/>
    </location>
</feature>
<dbReference type="VEuPathDB" id="ToxoDB:CSUI_004094"/>
<feature type="domain" description="RNA-editing substrate-binding complex 6 protein" evidence="2">
    <location>
        <begin position="398"/>
        <end position="570"/>
    </location>
</feature>
<dbReference type="GeneID" id="94427500"/>
<feature type="region of interest" description="Disordered" evidence="1">
    <location>
        <begin position="176"/>
        <end position="232"/>
    </location>
</feature>
<dbReference type="EMBL" id="MIGC01001848">
    <property type="protein sequence ID" value="PHJ22058.1"/>
    <property type="molecule type" value="Genomic_DNA"/>
</dbReference>
<comment type="caution">
    <text evidence="3">The sequence shown here is derived from an EMBL/GenBank/DDBJ whole genome shotgun (WGS) entry which is preliminary data.</text>
</comment>
<dbReference type="Pfam" id="PF26188">
    <property type="entry name" value="RESC6"/>
    <property type="match status" value="1"/>
</dbReference>
<feature type="region of interest" description="Disordered" evidence="1">
    <location>
        <begin position="351"/>
        <end position="370"/>
    </location>
</feature>
<evidence type="ECO:0000313" key="3">
    <source>
        <dbReference type="EMBL" id="PHJ22058.1"/>
    </source>
</evidence>
<reference evidence="3 4" key="1">
    <citation type="journal article" date="2017" name="Int. J. Parasitol.">
        <title>The genome of the protozoan parasite Cystoisospora suis and a reverse vaccinology approach to identify vaccine candidates.</title>
        <authorList>
            <person name="Palmieri N."/>
            <person name="Shrestha A."/>
            <person name="Ruttkowski B."/>
            <person name="Beck T."/>
            <person name="Vogl C."/>
            <person name="Tomley F."/>
            <person name="Blake D.P."/>
            <person name="Joachim A."/>
        </authorList>
    </citation>
    <scope>NUCLEOTIDE SEQUENCE [LARGE SCALE GENOMIC DNA]</scope>
    <source>
        <strain evidence="3 4">Wien I</strain>
    </source>
</reference>
<evidence type="ECO:0000259" key="2">
    <source>
        <dbReference type="Pfam" id="PF26188"/>
    </source>
</evidence>
<evidence type="ECO:0000313" key="4">
    <source>
        <dbReference type="Proteomes" id="UP000221165"/>
    </source>
</evidence>
<name>A0A2C6L1R6_9APIC</name>
<feature type="compositionally biased region" description="Polar residues" evidence="1">
    <location>
        <begin position="357"/>
        <end position="370"/>
    </location>
</feature>
<feature type="compositionally biased region" description="Low complexity" evidence="1">
    <location>
        <begin position="198"/>
        <end position="232"/>
    </location>
</feature>
<protein>
    <recommendedName>
        <fullName evidence="2">RNA-editing substrate-binding complex 6 protein domain-containing protein</fullName>
    </recommendedName>
</protein>
<keyword evidence="4" id="KW-1185">Reference proteome</keyword>
<accession>A0A2C6L1R6</accession>
<proteinExistence type="predicted"/>
<evidence type="ECO:0000256" key="1">
    <source>
        <dbReference type="SAM" id="MobiDB-lite"/>
    </source>
</evidence>
<dbReference type="AlphaFoldDB" id="A0A2C6L1R6"/>
<dbReference type="OrthoDB" id="332146at2759"/>
<dbReference type="Proteomes" id="UP000221165">
    <property type="component" value="Unassembled WGS sequence"/>
</dbReference>
<sequence length="914" mass="100355">SGGDETWRALFYLRFLPGRKEIRSRPFSRLFFSDSSSADLVHFHFRSSPCPPQHQVLSLSQLWRRCAPGPPHHWHSSPVSLAVSEPSSLTRRRLLSSVFEPYCRGARSLRSFTSLRALSIIEEPAVDNVTEVERSTQGAQTPPDLEVLSTRLFSPFDSRLKSPLQASSSQFYKHQTNAWKKERKGPTTVNPNSSSLLSNTRVSTSRPRSSSSTPQFSFNQTPPYSSSCASSSTSFPGDGSLSPLSSSSSLLSSSSSSPLSFPSFSYSPPQQDGQDGDILRREALWWIRHTRQVTVDVVDNWTLSFHFLYKQKQFDVLKGALEDSLHVVPCLRPGEIAMLANHASRLLPLKKAGEGGSSSNNSKATALSQTERVIEEKRTKRWWALFGDSLSHLLHDADGRDISIILNAFSAARVFHHENLMKLLAQEVAAWAPHNSVRNTALILNAMARLKVTDGEAVEGSCLLIQKEAANLNHIDCAMSINAAARLGYRDASFYSTVGDAAVRQSRRMNEHNLSMILWAYGTVGVRHHALLGEAIDQLLRISHSRLVHANYVAPILAAFGSLQFEHPRLGLLIDVLVKPNVERFEPVDNVLVCTALSRLGCRVSITPVAAQLLAIGGRLIANGALRDRPHHALNLAVAAGAMEATGMKSFWDDISEGMAAALKTASSSEIAGAMLPVVKVKGYPAWRPSLLEVAIEAMAAHGPARWSPRDVSNFLFVLGKTDGEIGEDPPDVSAVSEGDGYQTGASLDYQMRSRQTLYCAGGADKRFRTSPAAARRQLIKDMCAYSAKQMSFFNPYDVVRLLQACSVLNYRDEGVLNAVGDRLREAGAAGACDAFPFHVQRSIAAALLKRHLMFALGSGLRAYDPMRQRCRAGKVTSRTGFSASRRFEVGAARQESLEYLRHGGLIVEENLFI</sequence>
<gene>
    <name evidence="3" type="ORF">CSUI_004094</name>
</gene>
<organism evidence="3 4">
    <name type="scientific">Cystoisospora suis</name>
    <dbReference type="NCBI Taxonomy" id="483139"/>
    <lineage>
        <taxon>Eukaryota</taxon>
        <taxon>Sar</taxon>
        <taxon>Alveolata</taxon>
        <taxon>Apicomplexa</taxon>
        <taxon>Conoidasida</taxon>
        <taxon>Coccidia</taxon>
        <taxon>Eucoccidiorida</taxon>
        <taxon>Eimeriorina</taxon>
        <taxon>Sarcocystidae</taxon>
        <taxon>Cystoisospora</taxon>
    </lineage>
</organism>
<dbReference type="InterPro" id="IPR058917">
    <property type="entry name" value="RESC6_dom"/>
</dbReference>
<feature type="compositionally biased region" description="Polar residues" evidence="1">
    <location>
        <begin position="187"/>
        <end position="197"/>
    </location>
</feature>